<gene>
    <name evidence="4" type="ordered locus">Oweho_1525</name>
</gene>
<dbReference type="EMBL" id="CP003156">
    <property type="protein sequence ID" value="AEV32515.1"/>
    <property type="molecule type" value="Genomic_DNA"/>
</dbReference>
<dbReference type="AlphaFoldDB" id="G8R8T5"/>
<evidence type="ECO:0000256" key="2">
    <source>
        <dbReference type="SAM" id="Phobius"/>
    </source>
</evidence>
<dbReference type="HOGENOM" id="CLU_456229_0_0_10"/>
<evidence type="ECO:0000313" key="4">
    <source>
        <dbReference type="EMBL" id="AEV32515.1"/>
    </source>
</evidence>
<feature type="compositionally biased region" description="Polar residues" evidence="1">
    <location>
        <begin position="109"/>
        <end position="119"/>
    </location>
</feature>
<keyword evidence="2" id="KW-0472">Membrane</keyword>
<dbReference type="OrthoDB" id="1113942at2"/>
<dbReference type="Proteomes" id="UP000005631">
    <property type="component" value="Chromosome"/>
</dbReference>
<dbReference type="Pfam" id="PF13568">
    <property type="entry name" value="OMP_b-brl_2"/>
    <property type="match status" value="1"/>
</dbReference>
<feature type="transmembrane region" description="Helical" evidence="2">
    <location>
        <begin position="50"/>
        <end position="69"/>
    </location>
</feature>
<dbReference type="Gene3D" id="2.40.160.20">
    <property type="match status" value="1"/>
</dbReference>
<dbReference type="eggNOG" id="COG3637">
    <property type="taxonomic scope" value="Bacteria"/>
</dbReference>
<keyword evidence="2" id="KW-0812">Transmembrane</keyword>
<dbReference type="RefSeq" id="WP_014201871.1">
    <property type="nucleotide sequence ID" value="NC_016599.1"/>
</dbReference>
<reference evidence="4 5" key="1">
    <citation type="journal article" date="2012" name="Stand. Genomic Sci.">
        <title>Genome sequence of the orange-pigmented seawater bacterium Owenweeksia hongkongensis type strain (UST20020801(T)).</title>
        <authorList>
            <person name="Riedel T."/>
            <person name="Held B."/>
            <person name="Nolan M."/>
            <person name="Lucas S."/>
            <person name="Lapidus A."/>
            <person name="Tice H."/>
            <person name="Del Rio T.G."/>
            <person name="Cheng J.F."/>
            <person name="Han C."/>
            <person name="Tapia R."/>
            <person name="Goodwin L.A."/>
            <person name="Pitluck S."/>
            <person name="Liolios K."/>
            <person name="Mavromatis K."/>
            <person name="Pagani I."/>
            <person name="Ivanova N."/>
            <person name="Mikhailova N."/>
            <person name="Pati A."/>
            <person name="Chen A."/>
            <person name="Palaniappan K."/>
            <person name="Rohde M."/>
            <person name="Tindall B.J."/>
            <person name="Detter J.C."/>
            <person name="Goker M."/>
            <person name="Woyke T."/>
            <person name="Bristow J."/>
            <person name="Eisen J.A."/>
            <person name="Markowitz V."/>
            <person name="Hugenholtz P."/>
            <person name="Klenk H.P."/>
            <person name="Kyrpides N.C."/>
        </authorList>
    </citation>
    <scope>NUCLEOTIDE SEQUENCE</scope>
    <source>
        <strain evidence="5">DSM 17368 / JCM 12287 / NRRL B-23963</strain>
    </source>
</reference>
<feature type="region of interest" description="Disordered" evidence="1">
    <location>
        <begin position="75"/>
        <end position="128"/>
    </location>
</feature>
<organism evidence="4 5">
    <name type="scientific">Owenweeksia hongkongensis (strain DSM 17368 / CIP 108786 / JCM 12287 / NRRL B-23963 / UST20020801)</name>
    <dbReference type="NCBI Taxonomy" id="926562"/>
    <lineage>
        <taxon>Bacteria</taxon>
        <taxon>Pseudomonadati</taxon>
        <taxon>Bacteroidota</taxon>
        <taxon>Flavobacteriia</taxon>
        <taxon>Flavobacteriales</taxon>
        <taxon>Owenweeksiaceae</taxon>
        <taxon>Owenweeksia</taxon>
    </lineage>
</organism>
<dbReference type="STRING" id="926562.Oweho_1525"/>
<proteinExistence type="predicted"/>
<feature type="domain" description="Outer membrane protein beta-barrel" evidence="3">
    <location>
        <begin position="354"/>
        <end position="556"/>
    </location>
</feature>
<sequence length="598" mass="65844">MSWIDKKYKNHFKEQKYSEGMKQKGWDSMQSLLDKQMPVTPPKTMMSNPLYLTGLAAVVVTVIGIPFFIANQPKDVNPAKELPTPTTIQMDPADGVSISSDDKELYPSDFSTESLNSSEADVVESTMDNAQQTTIIPESKEQENGQEAMAATPIVEKSVTNTAQGESNTEEAGSEVIVANEVAKESVKDAVVISEEKEIETLSEEDVIIPVAETSIAAADEALIINEEQKLQEEKTTSATEVILEETSTNQIEEETDYIEEISVSESTIADIASENTEQTVLEPEDEGLAVAESNDAEELKEESLVEKSPEEEIAESASNLLTTKAAHLAFLEAEEDLPIPDLLTFSKERFALSVWGGYLFTGNVLSGGNESDIDKRKAFEKPIYTTPTGVGLDYFVNKNWTVGVGLGWAEYGEDVDYTLYDVTSSVETVAFDGRYDSPSNYPNIISIDSTRVIDTVNQGHWNYHLSYRNDDSTANSYSGRNTFRYIEVPLTVGYRFGTGRIKPWVKAGVIVGLPIQASYRYPQFGTSTYTEGGSKASLSEIQYSGLLQVGADFYINRAISVRLNALGSYQINSMLTNDGVRQRYYRVGASVGVAYNF</sequence>
<dbReference type="eggNOG" id="COG2268">
    <property type="taxonomic scope" value="Bacteria"/>
</dbReference>
<evidence type="ECO:0000259" key="3">
    <source>
        <dbReference type="Pfam" id="PF13568"/>
    </source>
</evidence>
<dbReference type="KEGG" id="oho:Oweho_1525"/>
<name>G8R8T5_OWEHD</name>
<keyword evidence="5" id="KW-1185">Reference proteome</keyword>
<evidence type="ECO:0000256" key="1">
    <source>
        <dbReference type="SAM" id="MobiDB-lite"/>
    </source>
</evidence>
<dbReference type="InterPro" id="IPR011250">
    <property type="entry name" value="OMP/PagP_B-barrel"/>
</dbReference>
<dbReference type="SUPFAM" id="SSF56925">
    <property type="entry name" value="OMPA-like"/>
    <property type="match status" value="1"/>
</dbReference>
<dbReference type="InterPro" id="IPR025665">
    <property type="entry name" value="Beta-barrel_OMP_2"/>
</dbReference>
<protein>
    <recommendedName>
        <fullName evidence="3">Outer membrane protein beta-barrel domain-containing protein</fullName>
    </recommendedName>
</protein>
<keyword evidence="2" id="KW-1133">Transmembrane helix</keyword>
<evidence type="ECO:0000313" key="5">
    <source>
        <dbReference type="Proteomes" id="UP000005631"/>
    </source>
</evidence>
<accession>G8R8T5</accession>